<proteinExistence type="predicted"/>
<dbReference type="EMBL" id="OZ021740">
    <property type="protein sequence ID" value="CAK9324077.1"/>
    <property type="molecule type" value="Genomic_DNA"/>
</dbReference>
<sequence length="215" mass="25442">MVMEEGSGSNDHIDQPKAFFIFHNIRHVLPDYWAIPPMNENPIEHLDSTYRHVVNVIFTSLLNFLGRLGGLYINLRGQGYLQIYSPRAFWDVDSFGEMLREVLSDQRRVPQENDAIVWYRTNLQSLFNRFPQERRIIGCLLDDHDGNRQEINIHDFLRFLVHPNENLIFVVGNFRNYRALEEEIDQYVKVSDLGTPTNLCVKFICQECQRRWNLI</sequence>
<organism evidence="1 2">
    <name type="scientific">Citrullus colocynthis</name>
    <name type="common">colocynth</name>
    <dbReference type="NCBI Taxonomy" id="252529"/>
    <lineage>
        <taxon>Eukaryota</taxon>
        <taxon>Viridiplantae</taxon>
        <taxon>Streptophyta</taxon>
        <taxon>Embryophyta</taxon>
        <taxon>Tracheophyta</taxon>
        <taxon>Spermatophyta</taxon>
        <taxon>Magnoliopsida</taxon>
        <taxon>eudicotyledons</taxon>
        <taxon>Gunneridae</taxon>
        <taxon>Pentapetalae</taxon>
        <taxon>rosids</taxon>
        <taxon>fabids</taxon>
        <taxon>Cucurbitales</taxon>
        <taxon>Cucurbitaceae</taxon>
        <taxon>Benincaseae</taxon>
        <taxon>Citrullus</taxon>
    </lineage>
</organism>
<gene>
    <name evidence="1" type="ORF">CITCOLO1_LOCUS16301</name>
</gene>
<protein>
    <submittedName>
        <fullName evidence="1">Uncharacterized protein</fullName>
    </submittedName>
</protein>
<dbReference type="InterPro" id="IPR029026">
    <property type="entry name" value="tRNA_m1G_MTases_N"/>
</dbReference>
<dbReference type="Proteomes" id="UP001642487">
    <property type="component" value="Chromosome 6"/>
</dbReference>
<evidence type="ECO:0000313" key="1">
    <source>
        <dbReference type="EMBL" id="CAK9324077.1"/>
    </source>
</evidence>
<accession>A0ABP0YU76</accession>
<name>A0ABP0YU76_9ROSI</name>
<dbReference type="Gene3D" id="3.40.1280.10">
    <property type="match status" value="1"/>
</dbReference>
<reference evidence="1 2" key="1">
    <citation type="submission" date="2024-03" db="EMBL/GenBank/DDBJ databases">
        <authorList>
            <person name="Gkanogiannis A."/>
            <person name="Becerra Lopez-Lavalle L."/>
        </authorList>
    </citation>
    <scope>NUCLEOTIDE SEQUENCE [LARGE SCALE GENOMIC DNA]</scope>
</reference>
<keyword evidence="2" id="KW-1185">Reference proteome</keyword>
<evidence type="ECO:0000313" key="2">
    <source>
        <dbReference type="Proteomes" id="UP001642487"/>
    </source>
</evidence>